<gene>
    <name evidence="7" type="ORF">P1J78_13970</name>
</gene>
<evidence type="ECO:0000256" key="6">
    <source>
        <dbReference type="SAM" id="Phobius"/>
    </source>
</evidence>
<protein>
    <submittedName>
        <fullName evidence="7">LysE family translocator</fullName>
    </submittedName>
</protein>
<keyword evidence="4 6" id="KW-1133">Transmembrane helix</keyword>
<sequence length="214" mass="22751">MTVLALMSTPGPSQLLMLTTSGVHGFKRSLSTAAGDLSANALQMLAAGLGLAAIIAASATALTVIKWVGVAYLIWLGVRMIRRAKPDDTGGPAERKRASLRTLWLQGFLTSAANPKAVVFFAALFPQFITSEAAFWPQFLILSATYIVMDGLFLSSYGLGSSWIVKRFKGGARVWIERVGGGLARAASSLCNPYWRSTMSAISASRPGRFTSAS</sequence>
<organism evidence="7 8">
    <name type="scientific">Psychromarinibacter sediminicola</name>
    <dbReference type="NCBI Taxonomy" id="3033385"/>
    <lineage>
        <taxon>Bacteria</taxon>
        <taxon>Pseudomonadati</taxon>
        <taxon>Pseudomonadota</taxon>
        <taxon>Alphaproteobacteria</taxon>
        <taxon>Rhodobacterales</taxon>
        <taxon>Paracoccaceae</taxon>
        <taxon>Psychromarinibacter</taxon>
    </lineage>
</organism>
<dbReference type="GO" id="GO:0015171">
    <property type="term" value="F:amino acid transmembrane transporter activity"/>
    <property type="evidence" value="ECO:0007669"/>
    <property type="project" value="TreeGrafter"/>
</dbReference>
<evidence type="ECO:0000256" key="5">
    <source>
        <dbReference type="ARBA" id="ARBA00023136"/>
    </source>
</evidence>
<dbReference type="PANTHER" id="PTHR30086">
    <property type="entry name" value="ARGININE EXPORTER PROTEIN ARGO"/>
    <property type="match status" value="1"/>
</dbReference>
<reference evidence="7" key="1">
    <citation type="submission" date="2023-03" db="EMBL/GenBank/DDBJ databases">
        <title>Multiphase analysis and comparison of six strains from genera Psychromarinibacter, Lutimaribacter, and Maritimibacter, including a novel species: Psychromarinibacter sediminicola sp. nov.</title>
        <authorList>
            <person name="Wang Y.-H."/>
            <person name="Ye M.-Q."/>
            <person name="Du Z.-J."/>
        </authorList>
    </citation>
    <scope>NUCLEOTIDE SEQUENCE</scope>
    <source>
        <strain evidence="7">C21-152</strain>
    </source>
</reference>
<keyword evidence="2" id="KW-1003">Cell membrane</keyword>
<dbReference type="RefSeq" id="WP_275567987.1">
    <property type="nucleotide sequence ID" value="NZ_JARGYC010000035.1"/>
</dbReference>
<comment type="subcellular location">
    <subcellularLocation>
        <location evidence="1">Cell membrane</location>
        <topology evidence="1">Multi-pass membrane protein</topology>
    </subcellularLocation>
</comment>
<dbReference type="GO" id="GO:0005886">
    <property type="term" value="C:plasma membrane"/>
    <property type="evidence" value="ECO:0007669"/>
    <property type="project" value="UniProtKB-SubCell"/>
</dbReference>
<dbReference type="PIRSF" id="PIRSF006324">
    <property type="entry name" value="LeuE"/>
    <property type="match status" value="1"/>
</dbReference>
<proteinExistence type="predicted"/>
<keyword evidence="3 6" id="KW-0812">Transmembrane</keyword>
<evidence type="ECO:0000256" key="3">
    <source>
        <dbReference type="ARBA" id="ARBA00022692"/>
    </source>
</evidence>
<accession>A0AAE3NPL9</accession>
<keyword evidence="5 6" id="KW-0472">Membrane</keyword>
<dbReference type="EMBL" id="JARGYC010000035">
    <property type="protein sequence ID" value="MDF0601848.1"/>
    <property type="molecule type" value="Genomic_DNA"/>
</dbReference>
<feature type="transmembrane region" description="Helical" evidence="6">
    <location>
        <begin position="103"/>
        <end position="129"/>
    </location>
</feature>
<evidence type="ECO:0000256" key="4">
    <source>
        <dbReference type="ARBA" id="ARBA00022989"/>
    </source>
</evidence>
<evidence type="ECO:0000256" key="2">
    <source>
        <dbReference type="ARBA" id="ARBA00022475"/>
    </source>
</evidence>
<dbReference type="InterPro" id="IPR001123">
    <property type="entry name" value="LeuE-type"/>
</dbReference>
<comment type="caution">
    <text evidence="7">The sequence shown here is derived from an EMBL/GenBank/DDBJ whole genome shotgun (WGS) entry which is preliminary data.</text>
</comment>
<dbReference type="PANTHER" id="PTHR30086:SF20">
    <property type="entry name" value="ARGININE EXPORTER PROTEIN ARGO-RELATED"/>
    <property type="match status" value="1"/>
</dbReference>
<feature type="non-terminal residue" evidence="7">
    <location>
        <position position="214"/>
    </location>
</feature>
<dbReference type="Pfam" id="PF01810">
    <property type="entry name" value="LysE"/>
    <property type="match status" value="1"/>
</dbReference>
<dbReference type="AlphaFoldDB" id="A0AAE3NPL9"/>
<keyword evidence="8" id="KW-1185">Reference proteome</keyword>
<evidence type="ECO:0000313" key="8">
    <source>
        <dbReference type="Proteomes" id="UP001220964"/>
    </source>
</evidence>
<name>A0AAE3NPL9_9RHOB</name>
<feature type="transmembrane region" description="Helical" evidence="6">
    <location>
        <begin position="135"/>
        <end position="159"/>
    </location>
</feature>
<dbReference type="Proteomes" id="UP001220964">
    <property type="component" value="Unassembled WGS sequence"/>
</dbReference>
<evidence type="ECO:0000256" key="1">
    <source>
        <dbReference type="ARBA" id="ARBA00004651"/>
    </source>
</evidence>
<evidence type="ECO:0000313" key="7">
    <source>
        <dbReference type="EMBL" id="MDF0601848.1"/>
    </source>
</evidence>
<feature type="transmembrane region" description="Helical" evidence="6">
    <location>
        <begin position="45"/>
        <end position="75"/>
    </location>
</feature>